<dbReference type="InterPro" id="IPR004563">
    <property type="entry name" value="Apolipo_AcylTrfase"/>
</dbReference>
<evidence type="ECO:0000256" key="7">
    <source>
        <dbReference type="ARBA" id="ARBA00023315"/>
    </source>
</evidence>
<feature type="transmembrane region" description="Helical" evidence="8">
    <location>
        <begin position="88"/>
        <end position="108"/>
    </location>
</feature>
<dbReference type="PANTHER" id="PTHR38686:SF1">
    <property type="entry name" value="APOLIPOPROTEIN N-ACYLTRANSFERASE"/>
    <property type="match status" value="1"/>
</dbReference>
<reference evidence="10 11" key="1">
    <citation type="submission" date="2020-02" db="EMBL/GenBank/DDBJ databases">
        <title>Comparative genomics of sulfur disproportionating microorganisms.</title>
        <authorList>
            <person name="Ward L.M."/>
            <person name="Bertran E."/>
            <person name="Johnston D.T."/>
        </authorList>
    </citation>
    <scope>NUCLEOTIDE SEQUENCE [LARGE SCALE GENOMIC DNA]</scope>
    <source>
        <strain evidence="10 11">DSM 100025</strain>
    </source>
</reference>
<accession>A0A6N9TTR2</accession>
<keyword evidence="11" id="KW-1185">Reference proteome</keyword>
<evidence type="ECO:0000256" key="1">
    <source>
        <dbReference type="ARBA" id="ARBA00004651"/>
    </source>
</evidence>
<comment type="caution">
    <text evidence="10">The sequence shown here is derived from an EMBL/GenBank/DDBJ whole genome shotgun (WGS) entry which is preliminary data.</text>
</comment>
<feature type="transmembrane region" description="Helical" evidence="8">
    <location>
        <begin position="493"/>
        <end position="513"/>
    </location>
</feature>
<comment type="pathway">
    <text evidence="8">Protein modification; lipoprotein biosynthesis (N-acyl transfer).</text>
</comment>
<dbReference type="CDD" id="cd07571">
    <property type="entry name" value="ALP_N-acyl_transferase"/>
    <property type="match status" value="1"/>
</dbReference>
<evidence type="ECO:0000259" key="9">
    <source>
        <dbReference type="PROSITE" id="PS50263"/>
    </source>
</evidence>
<keyword evidence="10" id="KW-0449">Lipoprotein</keyword>
<evidence type="ECO:0000313" key="10">
    <source>
        <dbReference type="EMBL" id="NDY42817.1"/>
    </source>
</evidence>
<dbReference type="Pfam" id="PF20154">
    <property type="entry name" value="LNT_N"/>
    <property type="match status" value="1"/>
</dbReference>
<dbReference type="Proteomes" id="UP000469346">
    <property type="component" value="Unassembled WGS sequence"/>
</dbReference>
<evidence type="ECO:0000256" key="5">
    <source>
        <dbReference type="ARBA" id="ARBA00022989"/>
    </source>
</evidence>
<evidence type="ECO:0000256" key="6">
    <source>
        <dbReference type="ARBA" id="ARBA00023136"/>
    </source>
</evidence>
<comment type="function">
    <text evidence="8">Catalyzes the phospholipid dependent N-acylation of the N-terminal cysteine of apolipoprotein, the last step in lipoprotein maturation.</text>
</comment>
<dbReference type="UniPathway" id="UPA00666"/>
<feature type="transmembrane region" description="Helical" evidence="8">
    <location>
        <begin position="120"/>
        <end position="142"/>
    </location>
</feature>
<keyword evidence="6 8" id="KW-0472">Membrane</keyword>
<dbReference type="GO" id="GO:0042158">
    <property type="term" value="P:lipoprotein biosynthetic process"/>
    <property type="evidence" value="ECO:0007669"/>
    <property type="project" value="UniProtKB-UniRule"/>
</dbReference>
<dbReference type="Pfam" id="PF00795">
    <property type="entry name" value="CN_hydrolase"/>
    <property type="match status" value="1"/>
</dbReference>
<dbReference type="NCBIfam" id="TIGR00546">
    <property type="entry name" value="lnt"/>
    <property type="match status" value="1"/>
</dbReference>
<feature type="transmembrane region" description="Helical" evidence="8">
    <location>
        <begin position="48"/>
        <end position="68"/>
    </location>
</feature>
<keyword evidence="2 8" id="KW-1003">Cell membrane</keyword>
<feature type="domain" description="CN hydrolase" evidence="9">
    <location>
        <begin position="232"/>
        <end position="480"/>
    </location>
</feature>
<feature type="transmembrane region" description="Helical" evidence="8">
    <location>
        <begin position="20"/>
        <end position="41"/>
    </location>
</feature>
<feature type="transmembrane region" description="Helical" evidence="8">
    <location>
        <begin position="162"/>
        <end position="181"/>
    </location>
</feature>
<organism evidence="10 11">
    <name type="scientific">Dissulfurirhabdus thermomarina</name>
    <dbReference type="NCBI Taxonomy" id="1765737"/>
    <lineage>
        <taxon>Bacteria</taxon>
        <taxon>Deltaproteobacteria</taxon>
        <taxon>Dissulfurirhabdaceae</taxon>
        <taxon>Dissulfurirhabdus</taxon>
    </lineage>
</organism>
<evidence type="ECO:0000313" key="11">
    <source>
        <dbReference type="Proteomes" id="UP000469346"/>
    </source>
</evidence>
<dbReference type="InterPro" id="IPR036526">
    <property type="entry name" value="C-N_Hydrolase_sf"/>
</dbReference>
<comment type="subcellular location">
    <subcellularLocation>
        <location evidence="1 8">Cell membrane</location>
        <topology evidence="1 8">Multi-pass membrane protein</topology>
    </subcellularLocation>
</comment>
<dbReference type="PROSITE" id="PS50263">
    <property type="entry name" value="CN_HYDROLASE"/>
    <property type="match status" value="1"/>
</dbReference>
<protein>
    <recommendedName>
        <fullName evidence="8">Apolipoprotein N-acyltransferase</fullName>
        <shortName evidence="8">ALP N-acyltransferase</shortName>
        <ecNumber evidence="8">2.3.1.269</ecNumber>
    </recommendedName>
</protein>
<dbReference type="EMBL" id="JAAGRR010000088">
    <property type="protein sequence ID" value="NDY42817.1"/>
    <property type="molecule type" value="Genomic_DNA"/>
</dbReference>
<dbReference type="HAMAP" id="MF_01148">
    <property type="entry name" value="Lnt"/>
    <property type="match status" value="1"/>
</dbReference>
<dbReference type="Gene3D" id="3.60.110.10">
    <property type="entry name" value="Carbon-nitrogen hydrolase"/>
    <property type="match status" value="1"/>
</dbReference>
<dbReference type="GO" id="GO:0016410">
    <property type="term" value="F:N-acyltransferase activity"/>
    <property type="evidence" value="ECO:0007669"/>
    <property type="project" value="UniProtKB-UniRule"/>
</dbReference>
<gene>
    <name evidence="8 10" type="primary">lnt</name>
    <name evidence="10" type="ORF">G3N55_08170</name>
</gene>
<dbReference type="SUPFAM" id="SSF56317">
    <property type="entry name" value="Carbon-nitrogen hydrolase"/>
    <property type="match status" value="1"/>
</dbReference>
<keyword evidence="7 8" id="KW-0012">Acyltransferase</keyword>
<feature type="transmembrane region" description="Helical" evidence="8">
    <location>
        <begin position="193"/>
        <end position="212"/>
    </location>
</feature>
<dbReference type="PANTHER" id="PTHR38686">
    <property type="entry name" value="APOLIPOPROTEIN N-ACYLTRANSFERASE"/>
    <property type="match status" value="1"/>
</dbReference>
<keyword evidence="5 8" id="KW-1133">Transmembrane helix</keyword>
<dbReference type="RefSeq" id="WP_163298945.1">
    <property type="nucleotide sequence ID" value="NZ_JAAGRR010000088.1"/>
</dbReference>
<sequence length="528" mass="56625">MDAAARPALAAAGGLALTAAFPPVAAWPLVLAGPAMLLAAADGRPPAAAFRLGYVFGLVHFTSLLWWIAPTVARYGGLPSWGALPVPLLLAAYLALYPGAWTAGLALWRRGRSHGRLVPLVAAAAWTLLEWLRGHLLSGFPWGALAYALAPRPELIQTAEIWGPYGLSFWTALGAGLLWLGCRRVPGRRRARAAALAAFAALALAGWGWGAARIRAVRADDARRPVLRAAVVQGAVPQDRKWDPAFQAATVEIYRRLSLAAAAGWHPDRPALVVWPETATPFYFQDPGPLSRAVREIPVLARAALLFGSPAHRPGPGGGVAYLNSAYLLDRLGRVRGRYDKRHLVPFGEYLPWGPLTAWARGLIPSVGEFTPGAAAAPLAAGDIRVGPLICFESIFPALARRSAAAGANVLAVLTNDAWFGRTGAPFQHAAMAALRAVETRRWVIRAANTGVSAFFTPWGACRRPTRLFRRTWIAEDVRLRDGRTPYLRAGDFPVLAGVIFLPAAAIFLEYFLATRRPGTRRPGGQAP</sequence>
<dbReference type="InterPro" id="IPR045378">
    <property type="entry name" value="LNT_N"/>
</dbReference>
<name>A0A6N9TTR2_DISTH</name>
<evidence type="ECO:0000256" key="3">
    <source>
        <dbReference type="ARBA" id="ARBA00022679"/>
    </source>
</evidence>
<evidence type="ECO:0000256" key="8">
    <source>
        <dbReference type="HAMAP-Rule" id="MF_01148"/>
    </source>
</evidence>
<keyword evidence="4 8" id="KW-0812">Transmembrane</keyword>
<dbReference type="InterPro" id="IPR003010">
    <property type="entry name" value="C-N_Hydrolase"/>
</dbReference>
<keyword evidence="3 8" id="KW-0808">Transferase</keyword>
<evidence type="ECO:0000256" key="4">
    <source>
        <dbReference type="ARBA" id="ARBA00022692"/>
    </source>
</evidence>
<comment type="similarity">
    <text evidence="8">Belongs to the CN hydrolase family. Apolipoprotein N-acyltransferase subfamily.</text>
</comment>
<dbReference type="EC" id="2.3.1.269" evidence="8"/>
<proteinExistence type="inferred from homology"/>
<evidence type="ECO:0000256" key="2">
    <source>
        <dbReference type="ARBA" id="ARBA00022475"/>
    </source>
</evidence>
<dbReference type="AlphaFoldDB" id="A0A6N9TTR2"/>
<comment type="catalytic activity">
    <reaction evidence="8">
        <text>N-terminal S-1,2-diacyl-sn-glyceryl-L-cysteinyl-[lipoprotein] + a glycerophospholipid = N-acyl-S-1,2-diacyl-sn-glyceryl-L-cysteinyl-[lipoprotein] + a 2-acyl-sn-glycero-3-phospholipid + H(+)</text>
        <dbReference type="Rhea" id="RHEA:48228"/>
        <dbReference type="Rhea" id="RHEA-COMP:14681"/>
        <dbReference type="Rhea" id="RHEA-COMP:14684"/>
        <dbReference type="ChEBI" id="CHEBI:15378"/>
        <dbReference type="ChEBI" id="CHEBI:136912"/>
        <dbReference type="ChEBI" id="CHEBI:140656"/>
        <dbReference type="ChEBI" id="CHEBI:140657"/>
        <dbReference type="ChEBI" id="CHEBI:140660"/>
        <dbReference type="EC" id="2.3.1.269"/>
    </reaction>
</comment>
<dbReference type="GO" id="GO:0005886">
    <property type="term" value="C:plasma membrane"/>
    <property type="evidence" value="ECO:0007669"/>
    <property type="project" value="UniProtKB-SubCell"/>
</dbReference>